<proteinExistence type="predicted"/>
<dbReference type="SUPFAM" id="SSF49562">
    <property type="entry name" value="C2 domain (Calcium/lipid-binding domain, CaLB)"/>
    <property type="match status" value="1"/>
</dbReference>
<sequence>MSEMECRKFDITISAAYNVEDVRLFGKTEAHARIYIVGLTEPERRTPTDTHGKKNPAWNFTTSYTIFESMLKNCNTVLVVKVYCTRAMGDIYIGQVDISLKELFDCAGPVHVATGKSSKLDDERDEEAANNYDGGRTAMLTLPLQKGSVKSQGALRISYSFTEKVVLDKLRIASVAPHILSSFNKC</sequence>
<evidence type="ECO:0000259" key="1">
    <source>
        <dbReference type="PROSITE" id="PS50004"/>
    </source>
</evidence>
<dbReference type="PANTHER" id="PTHR32246">
    <property type="entry name" value="INGRESSION PROTEIN FIC1"/>
    <property type="match status" value="1"/>
</dbReference>
<feature type="domain" description="C2" evidence="1">
    <location>
        <begin position="1"/>
        <end position="114"/>
    </location>
</feature>
<dbReference type="InterPro" id="IPR035892">
    <property type="entry name" value="C2_domain_sf"/>
</dbReference>
<accession>A0A022QBN6</accession>
<dbReference type="Gene3D" id="2.60.40.150">
    <property type="entry name" value="C2 domain"/>
    <property type="match status" value="1"/>
</dbReference>
<dbReference type="EMBL" id="KI632147">
    <property type="protein sequence ID" value="EYU23915.1"/>
    <property type="molecule type" value="Genomic_DNA"/>
</dbReference>
<dbReference type="eggNOG" id="ENOG502S1I4">
    <property type="taxonomic scope" value="Eukaryota"/>
</dbReference>
<organism evidence="2 3">
    <name type="scientific">Erythranthe guttata</name>
    <name type="common">Yellow monkey flower</name>
    <name type="synonym">Mimulus guttatus</name>
    <dbReference type="NCBI Taxonomy" id="4155"/>
    <lineage>
        <taxon>Eukaryota</taxon>
        <taxon>Viridiplantae</taxon>
        <taxon>Streptophyta</taxon>
        <taxon>Embryophyta</taxon>
        <taxon>Tracheophyta</taxon>
        <taxon>Spermatophyta</taxon>
        <taxon>Magnoliopsida</taxon>
        <taxon>eudicotyledons</taxon>
        <taxon>Gunneridae</taxon>
        <taxon>Pentapetalae</taxon>
        <taxon>asterids</taxon>
        <taxon>lamiids</taxon>
        <taxon>Lamiales</taxon>
        <taxon>Phrymaceae</taxon>
        <taxon>Erythranthe</taxon>
    </lineage>
</organism>
<protein>
    <recommendedName>
        <fullName evidence="1">C2 domain-containing protein</fullName>
    </recommendedName>
</protein>
<dbReference type="Proteomes" id="UP000030748">
    <property type="component" value="Unassembled WGS sequence"/>
</dbReference>
<dbReference type="Pfam" id="PF00168">
    <property type="entry name" value="C2"/>
    <property type="match status" value="1"/>
</dbReference>
<dbReference type="AlphaFoldDB" id="A0A022QBN6"/>
<dbReference type="PANTHER" id="PTHR32246:SF22">
    <property type="entry name" value="C2 DOMAIN-CONTAINING PROTEIN"/>
    <property type="match status" value="1"/>
</dbReference>
<gene>
    <name evidence="2" type="ORF">MIMGU_mgv1a014535mg</name>
</gene>
<dbReference type="PhylomeDB" id="A0A022QBN6"/>
<dbReference type="PROSITE" id="PS50004">
    <property type="entry name" value="C2"/>
    <property type="match status" value="1"/>
</dbReference>
<dbReference type="InterPro" id="IPR000008">
    <property type="entry name" value="C2_dom"/>
</dbReference>
<reference evidence="2 3" key="1">
    <citation type="journal article" date="2013" name="Proc. Natl. Acad. Sci. U.S.A.">
        <title>Fine-scale variation in meiotic recombination in Mimulus inferred from population shotgun sequencing.</title>
        <authorList>
            <person name="Hellsten U."/>
            <person name="Wright K.M."/>
            <person name="Jenkins J."/>
            <person name="Shu S."/>
            <person name="Yuan Y."/>
            <person name="Wessler S.R."/>
            <person name="Schmutz J."/>
            <person name="Willis J.H."/>
            <person name="Rokhsar D.S."/>
        </authorList>
    </citation>
    <scope>NUCLEOTIDE SEQUENCE [LARGE SCALE GENOMIC DNA]</scope>
    <source>
        <strain evidence="3">cv. DUN x IM62</strain>
    </source>
</reference>
<name>A0A022QBN6_ERYGU</name>
<keyword evidence="3" id="KW-1185">Reference proteome</keyword>
<dbReference type="STRING" id="4155.A0A022QBN6"/>
<evidence type="ECO:0000313" key="2">
    <source>
        <dbReference type="EMBL" id="EYU23915.1"/>
    </source>
</evidence>
<evidence type="ECO:0000313" key="3">
    <source>
        <dbReference type="Proteomes" id="UP000030748"/>
    </source>
</evidence>